<name>A0A5C4QZ16_9ACTN</name>
<feature type="transmembrane region" description="Helical" evidence="2">
    <location>
        <begin position="341"/>
        <end position="358"/>
    </location>
</feature>
<protein>
    <submittedName>
        <fullName evidence="3">Uncharacterized protein</fullName>
    </submittedName>
</protein>
<keyword evidence="4" id="KW-1185">Reference proteome</keyword>
<dbReference type="AlphaFoldDB" id="A0A5C4QZ16"/>
<dbReference type="RefSeq" id="WP_139582626.1">
    <property type="nucleotide sequence ID" value="NZ_VDFY01000080.1"/>
</dbReference>
<accession>A0A5C4QZ16</accession>
<feature type="compositionally biased region" description="Low complexity" evidence="1">
    <location>
        <begin position="303"/>
        <end position="316"/>
    </location>
</feature>
<keyword evidence="2" id="KW-0472">Membrane</keyword>
<keyword evidence="2" id="KW-1133">Transmembrane helix</keyword>
<dbReference type="OrthoDB" id="4350469at2"/>
<reference evidence="3 4" key="1">
    <citation type="submission" date="2019-06" db="EMBL/GenBank/DDBJ databases">
        <title>Micromonospora ordensis sp. nov., isolated from deep marine sediment.</title>
        <authorList>
            <person name="Veyisoglu A."/>
            <person name="Carro L."/>
            <person name="Klenk H.-P."/>
            <person name="Sahin N."/>
        </authorList>
    </citation>
    <scope>NUCLEOTIDE SEQUENCE [LARGE SCALE GENOMIC DNA]</scope>
    <source>
        <strain evidence="3 4">S2509</strain>
    </source>
</reference>
<comment type="caution">
    <text evidence="3">The sequence shown here is derived from an EMBL/GenBank/DDBJ whole genome shotgun (WGS) entry which is preliminary data.</text>
</comment>
<feature type="region of interest" description="Disordered" evidence="1">
    <location>
        <begin position="302"/>
        <end position="324"/>
    </location>
</feature>
<keyword evidence="2" id="KW-0812">Transmembrane</keyword>
<dbReference type="InterPro" id="IPR006311">
    <property type="entry name" value="TAT_signal"/>
</dbReference>
<feature type="transmembrane region" description="Helical" evidence="2">
    <location>
        <begin position="230"/>
        <end position="248"/>
    </location>
</feature>
<sequence length="370" mass="38758">MTVANPDGRPSRQVSTTRRTLLRLRAALLAATAVALVACLAVFLGVARTADAAADRSVPAILAVHDAQHALRSAHAAAVRNLTDSGLLLGGPGVDYQRQIAGAGQYLTLVAENNAAGDGGTRDIQTVEALLVTYTGLIGRADASYRDASLPALGGAWLRDAASLMDDILSLLDDLLAKQVSVLDEQRDNGWTHRLTPAVWLLPLLVLGALLVPTQIYLSRRFRRALNLPLLLASVATLGMVALTSLSLRSAADLDQVRRDVAAVQESRQGQLLQVRREAADGLADEVQKQCPDGCGRTVAGLRASAAPPSPSASAAPAPPRAAETTLTHAARAADSNSVEFVLPLLALGIGVLILAGFQARLAEYGYRST</sequence>
<dbReference type="EMBL" id="VDFY01000080">
    <property type="protein sequence ID" value="TNH31260.1"/>
    <property type="molecule type" value="Genomic_DNA"/>
</dbReference>
<evidence type="ECO:0000256" key="2">
    <source>
        <dbReference type="SAM" id="Phobius"/>
    </source>
</evidence>
<dbReference type="Proteomes" id="UP000306145">
    <property type="component" value="Unassembled WGS sequence"/>
</dbReference>
<evidence type="ECO:0000256" key="1">
    <source>
        <dbReference type="SAM" id="MobiDB-lite"/>
    </source>
</evidence>
<dbReference type="PROSITE" id="PS51318">
    <property type="entry name" value="TAT"/>
    <property type="match status" value="1"/>
</dbReference>
<gene>
    <name evidence="3" type="ORF">FHG89_03190</name>
</gene>
<proteinExistence type="predicted"/>
<organism evidence="3 4">
    <name type="scientific">Micromonospora orduensis</name>
    <dbReference type="NCBI Taxonomy" id="1420891"/>
    <lineage>
        <taxon>Bacteria</taxon>
        <taxon>Bacillati</taxon>
        <taxon>Actinomycetota</taxon>
        <taxon>Actinomycetes</taxon>
        <taxon>Micromonosporales</taxon>
        <taxon>Micromonosporaceae</taxon>
        <taxon>Micromonospora</taxon>
    </lineage>
</organism>
<feature type="transmembrane region" description="Helical" evidence="2">
    <location>
        <begin position="198"/>
        <end position="218"/>
    </location>
</feature>
<evidence type="ECO:0000313" key="4">
    <source>
        <dbReference type="Proteomes" id="UP000306145"/>
    </source>
</evidence>
<evidence type="ECO:0000313" key="3">
    <source>
        <dbReference type="EMBL" id="TNH31260.1"/>
    </source>
</evidence>